<reference evidence="1" key="1">
    <citation type="submission" date="2018-05" db="EMBL/GenBank/DDBJ databases">
        <authorList>
            <person name="Lanie J.A."/>
            <person name="Ng W.-L."/>
            <person name="Kazmierczak K.M."/>
            <person name="Andrzejewski T.M."/>
            <person name="Davidsen T.M."/>
            <person name="Wayne K.J."/>
            <person name="Tettelin H."/>
            <person name="Glass J.I."/>
            <person name="Rusch D."/>
            <person name="Podicherti R."/>
            <person name="Tsui H.-C.T."/>
            <person name="Winkler M.E."/>
        </authorList>
    </citation>
    <scope>NUCLEOTIDE SEQUENCE</scope>
</reference>
<dbReference type="Pfam" id="PF14099">
    <property type="entry name" value="Polysacc_lyase"/>
    <property type="match status" value="1"/>
</dbReference>
<dbReference type="AlphaFoldDB" id="A0A382L8Y7"/>
<accession>A0A382L8Y7</accession>
<sequence length="226" mass="26341">LKKGIRLNKVRVHKRSRKSKGSMRFALIPNKCIRNPTKDGLDDDCDRGIRRSQMRSHASYKKNKNLEFRFSLKKPYRKSKGLTKITNSLDKYFMTIYEIKPKDAVPVIYFVLDPVTNKILLRQSLVNHGVAGVKPNDINTVIGKLKSGWNDFKIKTKLSTNKKGYVKVYQNNKLIYSYKGKTTYPYKNDTRHWLGAYICCGFGDLLHKKEPTHLFFYDMVKVKVLK</sequence>
<evidence type="ECO:0008006" key="2">
    <source>
        <dbReference type="Google" id="ProtNLM"/>
    </source>
</evidence>
<organism evidence="1">
    <name type="scientific">marine metagenome</name>
    <dbReference type="NCBI Taxonomy" id="408172"/>
    <lineage>
        <taxon>unclassified sequences</taxon>
        <taxon>metagenomes</taxon>
        <taxon>ecological metagenomes</taxon>
    </lineage>
</organism>
<evidence type="ECO:0000313" key="1">
    <source>
        <dbReference type="EMBL" id="SVC31537.1"/>
    </source>
</evidence>
<dbReference type="InterPro" id="IPR025975">
    <property type="entry name" value="Polysacc_lyase"/>
</dbReference>
<dbReference type="Gene3D" id="2.60.120.200">
    <property type="match status" value="1"/>
</dbReference>
<name>A0A382L8Y7_9ZZZZ</name>
<dbReference type="EMBL" id="UINC01084674">
    <property type="protein sequence ID" value="SVC31537.1"/>
    <property type="molecule type" value="Genomic_DNA"/>
</dbReference>
<proteinExistence type="predicted"/>
<gene>
    <name evidence="1" type="ORF">METZ01_LOCUS284391</name>
</gene>
<protein>
    <recommendedName>
        <fullName evidence="2">Alginate lyase 2 domain-containing protein</fullName>
    </recommendedName>
</protein>
<feature type="non-terminal residue" evidence="1">
    <location>
        <position position="1"/>
    </location>
</feature>